<reference evidence="1" key="1">
    <citation type="journal article" date="2014" name="Front. Microbiol.">
        <title>High frequency of phylogenetically diverse reductive dehalogenase-homologous genes in deep subseafloor sedimentary metagenomes.</title>
        <authorList>
            <person name="Kawai M."/>
            <person name="Futagami T."/>
            <person name="Toyoda A."/>
            <person name="Takaki Y."/>
            <person name="Nishi S."/>
            <person name="Hori S."/>
            <person name="Arai W."/>
            <person name="Tsubouchi T."/>
            <person name="Morono Y."/>
            <person name="Uchiyama I."/>
            <person name="Ito T."/>
            <person name="Fujiyama A."/>
            <person name="Inagaki F."/>
            <person name="Takami H."/>
        </authorList>
    </citation>
    <scope>NUCLEOTIDE SEQUENCE</scope>
    <source>
        <strain evidence="1">Expedition CK06-06</strain>
    </source>
</reference>
<feature type="non-terminal residue" evidence="1">
    <location>
        <position position="1"/>
    </location>
</feature>
<organism evidence="1">
    <name type="scientific">marine sediment metagenome</name>
    <dbReference type="NCBI Taxonomy" id="412755"/>
    <lineage>
        <taxon>unclassified sequences</taxon>
        <taxon>metagenomes</taxon>
        <taxon>ecological metagenomes</taxon>
    </lineage>
</organism>
<dbReference type="EMBL" id="BART01033172">
    <property type="protein sequence ID" value="GAH17681.1"/>
    <property type="molecule type" value="Genomic_DNA"/>
</dbReference>
<accession>X1DA72</accession>
<sequence length="136" mass="15398">VATSDFPLIILESSSAAEVWNSYFKNGGKHSVRGYGDQTWKFYNCTFESTKTSGDIYLMYTTQGSITVKMWNCYSTFSTSGTKYSFYAASGDHFDAYLQGTDYELTYRTTIYLMDEANRIKNTPEFCALRAACIVV</sequence>
<name>X1DA72_9ZZZZ</name>
<gene>
    <name evidence="1" type="ORF">S01H4_57095</name>
</gene>
<dbReference type="AlphaFoldDB" id="X1DA72"/>
<comment type="caution">
    <text evidence="1">The sequence shown here is derived from an EMBL/GenBank/DDBJ whole genome shotgun (WGS) entry which is preliminary data.</text>
</comment>
<protein>
    <submittedName>
        <fullName evidence="1">Uncharacterized protein</fullName>
    </submittedName>
</protein>
<proteinExistence type="predicted"/>
<evidence type="ECO:0000313" key="1">
    <source>
        <dbReference type="EMBL" id="GAH17681.1"/>
    </source>
</evidence>